<dbReference type="AlphaFoldDB" id="A0A402CIU3"/>
<reference evidence="2 3" key="1">
    <citation type="submission" date="2018-11" db="EMBL/GenBank/DDBJ databases">
        <title>Microbial catabolism of amino acid.</title>
        <authorList>
            <person name="Hibi M."/>
            <person name="Ogawa J."/>
        </authorList>
    </citation>
    <scope>NUCLEOTIDE SEQUENCE [LARGE SCALE GENOMIC DNA]</scope>
    <source>
        <strain evidence="2 3">C31-06</strain>
    </source>
</reference>
<accession>A0A402CIU3</accession>
<name>A0A402CIU3_RHOWR</name>
<comment type="caution">
    <text evidence="2">The sequence shown here is derived from an EMBL/GenBank/DDBJ whole genome shotgun (WGS) entry which is preliminary data.</text>
</comment>
<proteinExistence type="predicted"/>
<evidence type="ECO:0000313" key="2">
    <source>
        <dbReference type="EMBL" id="GCE43546.1"/>
    </source>
</evidence>
<evidence type="ECO:0000256" key="1">
    <source>
        <dbReference type="SAM" id="MobiDB-lite"/>
    </source>
</evidence>
<dbReference type="Proteomes" id="UP000287519">
    <property type="component" value="Unassembled WGS sequence"/>
</dbReference>
<feature type="region of interest" description="Disordered" evidence="1">
    <location>
        <begin position="17"/>
        <end position="78"/>
    </location>
</feature>
<dbReference type="EMBL" id="BHYM01000079">
    <property type="protein sequence ID" value="GCE43546.1"/>
    <property type="molecule type" value="Genomic_DNA"/>
</dbReference>
<evidence type="ECO:0000313" key="3">
    <source>
        <dbReference type="Proteomes" id="UP000287519"/>
    </source>
</evidence>
<protein>
    <submittedName>
        <fullName evidence="2">Uncharacterized protein</fullName>
    </submittedName>
</protein>
<keyword evidence="3" id="KW-1185">Reference proteome</keyword>
<gene>
    <name evidence="2" type="ORF">Rhow_007776</name>
</gene>
<organism evidence="2 3">
    <name type="scientific">Rhodococcus wratislaviensis</name>
    <name type="common">Tsukamurella wratislaviensis</name>
    <dbReference type="NCBI Taxonomy" id="44752"/>
    <lineage>
        <taxon>Bacteria</taxon>
        <taxon>Bacillati</taxon>
        <taxon>Actinomycetota</taxon>
        <taxon>Actinomycetes</taxon>
        <taxon>Mycobacteriales</taxon>
        <taxon>Nocardiaceae</taxon>
        <taxon>Rhodococcus</taxon>
    </lineage>
</organism>
<sequence>MTRAAYVKPDLVRRAAHTLSEPSSDTGMPWSVIPRVRSGGSGWPARGRSGCGGHVPPEGPPPGHCRGFPSTHRVPRPL</sequence>